<dbReference type="PANTHER" id="PTHR31225">
    <property type="entry name" value="OS04G0344100 PROTEIN-RELATED"/>
    <property type="match status" value="1"/>
</dbReference>
<evidence type="ECO:0008006" key="14">
    <source>
        <dbReference type="Google" id="ProtNLM"/>
    </source>
</evidence>
<keyword evidence="7" id="KW-0460">Magnesium</keyword>
<evidence type="ECO:0000256" key="8">
    <source>
        <dbReference type="ARBA" id="ARBA00023211"/>
    </source>
</evidence>
<dbReference type="EMBL" id="JACEFO010001742">
    <property type="protein sequence ID" value="KAF8713004.1"/>
    <property type="molecule type" value="Genomic_DNA"/>
</dbReference>
<dbReference type="InterPro" id="IPR050148">
    <property type="entry name" value="Terpene_synthase-like"/>
</dbReference>
<keyword evidence="8" id="KW-0464">Manganese</keyword>
<evidence type="ECO:0000259" key="10">
    <source>
        <dbReference type="Pfam" id="PF01397"/>
    </source>
</evidence>
<dbReference type="GO" id="GO:0006952">
    <property type="term" value="P:defense response"/>
    <property type="evidence" value="ECO:0007669"/>
    <property type="project" value="UniProtKB-KW"/>
</dbReference>
<comment type="subcellular location">
    <subcellularLocation>
        <location evidence="1">Cytoplasm</location>
    </subcellularLocation>
</comment>
<organism evidence="12 13">
    <name type="scientific">Digitaria exilis</name>
    <dbReference type="NCBI Taxonomy" id="1010633"/>
    <lineage>
        <taxon>Eukaryota</taxon>
        <taxon>Viridiplantae</taxon>
        <taxon>Streptophyta</taxon>
        <taxon>Embryophyta</taxon>
        <taxon>Tracheophyta</taxon>
        <taxon>Spermatophyta</taxon>
        <taxon>Magnoliopsida</taxon>
        <taxon>Liliopsida</taxon>
        <taxon>Poales</taxon>
        <taxon>Poaceae</taxon>
        <taxon>PACMAD clade</taxon>
        <taxon>Panicoideae</taxon>
        <taxon>Panicodae</taxon>
        <taxon>Paniceae</taxon>
        <taxon>Anthephorinae</taxon>
        <taxon>Digitaria</taxon>
    </lineage>
</organism>
<feature type="domain" description="Terpene synthase metal-binding" evidence="11">
    <location>
        <begin position="249"/>
        <end position="319"/>
    </location>
</feature>
<gene>
    <name evidence="12" type="ORF">HU200_028794</name>
</gene>
<dbReference type="PANTHER" id="PTHR31225:SF118">
    <property type="entry name" value="(E)-BETA-FARNESENE SYNTHASE"/>
    <property type="match status" value="1"/>
</dbReference>
<evidence type="ECO:0000256" key="2">
    <source>
        <dbReference type="ARBA" id="ARBA00004721"/>
    </source>
</evidence>
<dbReference type="InterPro" id="IPR001906">
    <property type="entry name" value="Terpene_synth_N"/>
</dbReference>
<proteinExistence type="inferred from homology"/>
<evidence type="ECO:0000256" key="9">
    <source>
        <dbReference type="ARBA" id="ARBA00023239"/>
    </source>
</evidence>
<comment type="caution">
    <text evidence="12">The sequence shown here is derived from an EMBL/GenBank/DDBJ whole genome shotgun (WGS) entry which is preliminary data.</text>
</comment>
<keyword evidence="5" id="KW-0479">Metal-binding</keyword>
<dbReference type="SUPFAM" id="SSF48576">
    <property type="entry name" value="Terpenoid synthases"/>
    <property type="match status" value="2"/>
</dbReference>
<dbReference type="InterPro" id="IPR005630">
    <property type="entry name" value="Terpene_synthase_metal-bd"/>
</dbReference>
<evidence type="ECO:0000256" key="5">
    <source>
        <dbReference type="ARBA" id="ARBA00022723"/>
    </source>
</evidence>
<dbReference type="InterPro" id="IPR036965">
    <property type="entry name" value="Terpene_synth_N_sf"/>
</dbReference>
<feature type="domain" description="Terpene synthase N-terminal" evidence="10">
    <location>
        <begin position="25"/>
        <end position="192"/>
    </location>
</feature>
<dbReference type="GO" id="GO:0016114">
    <property type="term" value="P:terpenoid biosynthetic process"/>
    <property type="evidence" value="ECO:0007669"/>
    <property type="project" value="InterPro"/>
</dbReference>
<evidence type="ECO:0000256" key="3">
    <source>
        <dbReference type="ARBA" id="ARBA00006333"/>
    </source>
</evidence>
<dbReference type="GO" id="GO:0000287">
    <property type="term" value="F:magnesium ion binding"/>
    <property type="evidence" value="ECO:0007669"/>
    <property type="project" value="InterPro"/>
</dbReference>
<dbReference type="AlphaFoldDB" id="A0A835BS81"/>
<dbReference type="Gene3D" id="1.10.600.10">
    <property type="entry name" value="Farnesyl Diphosphate Synthase"/>
    <property type="match status" value="2"/>
</dbReference>
<dbReference type="SUPFAM" id="SSF48239">
    <property type="entry name" value="Terpenoid cyclases/Protein prenyltransferases"/>
    <property type="match status" value="1"/>
</dbReference>
<evidence type="ECO:0000256" key="1">
    <source>
        <dbReference type="ARBA" id="ARBA00004496"/>
    </source>
</evidence>
<dbReference type="Pfam" id="PF01397">
    <property type="entry name" value="Terpene_synth"/>
    <property type="match status" value="1"/>
</dbReference>
<dbReference type="GO" id="GO:0010333">
    <property type="term" value="F:terpene synthase activity"/>
    <property type="evidence" value="ECO:0007669"/>
    <property type="project" value="InterPro"/>
</dbReference>
<keyword evidence="6" id="KW-0611">Plant defense</keyword>
<keyword evidence="9" id="KW-0456">Lyase</keyword>
<reference evidence="12" key="1">
    <citation type="submission" date="2020-07" db="EMBL/GenBank/DDBJ databases">
        <title>Genome sequence and genetic diversity analysis of an under-domesticated orphan crop, white fonio (Digitaria exilis).</title>
        <authorList>
            <person name="Bennetzen J.L."/>
            <person name="Chen S."/>
            <person name="Ma X."/>
            <person name="Wang X."/>
            <person name="Yssel A.E.J."/>
            <person name="Chaluvadi S.R."/>
            <person name="Johnson M."/>
            <person name="Gangashetty P."/>
            <person name="Hamidou F."/>
            <person name="Sanogo M.D."/>
            <person name="Zwaenepoel A."/>
            <person name="Wallace J."/>
            <person name="Van De Peer Y."/>
            <person name="Van Deynze A."/>
        </authorList>
    </citation>
    <scope>NUCLEOTIDE SEQUENCE</scope>
    <source>
        <tissue evidence="12">Leaves</tissue>
    </source>
</reference>
<keyword evidence="4" id="KW-0963">Cytoplasm</keyword>
<keyword evidence="13" id="KW-1185">Reference proteome</keyword>
<comment type="similarity">
    <text evidence="3">Belongs to the terpene synthase family.</text>
</comment>
<dbReference type="Proteomes" id="UP000636709">
    <property type="component" value="Unassembled WGS sequence"/>
</dbReference>
<evidence type="ECO:0000256" key="7">
    <source>
        <dbReference type="ARBA" id="ARBA00022842"/>
    </source>
</evidence>
<evidence type="ECO:0000259" key="11">
    <source>
        <dbReference type="Pfam" id="PF03936"/>
    </source>
</evidence>
<evidence type="ECO:0000256" key="6">
    <source>
        <dbReference type="ARBA" id="ARBA00022821"/>
    </source>
</evidence>
<comment type="pathway">
    <text evidence="2">Secondary metabolite biosynthesis; terpenoid biosynthesis.</text>
</comment>
<evidence type="ECO:0000313" key="12">
    <source>
        <dbReference type="EMBL" id="KAF8713004.1"/>
    </source>
</evidence>
<evidence type="ECO:0000313" key="13">
    <source>
        <dbReference type="Proteomes" id="UP000636709"/>
    </source>
</evidence>
<dbReference type="GO" id="GO:0005737">
    <property type="term" value="C:cytoplasm"/>
    <property type="evidence" value="ECO:0007669"/>
    <property type="project" value="UniProtKB-SubCell"/>
</dbReference>
<dbReference type="Gene3D" id="1.50.10.130">
    <property type="entry name" value="Terpene synthase, N-terminal domain"/>
    <property type="match status" value="1"/>
</dbReference>
<sequence length="395" mass="46165">MPSVCSVNGALQGLRKDPTTFHPSLWGDFFLTYQPPNAPKREYMTERAEILKEEVRKMLKGANKIPDILDIIITLQRLGLDNYYENEIDEKLSFVYHSKYDDKDLYLVSLRFYLLRKNGYDVPSDIFKKFKDKEGSFVVNDTKSLLSLYNAAYLRTHGEKVLDEAITFTRDQLKAVLYSLESTLAEEVSLALQTPLFRRVRILETRNYIPIYEKEAARNEVILELAKLNFNLIQLLYCEELKTITLWWKQLNVEANLSFVRDRIVEMHFWMTGACSEPHYSLARIIMSKMTAYITIVDDIMDTYSTTEEAMLLAEAIYRTTMHDACEKIKQLIEDKWKDMMKLFLMRSDQPKIIAKTVADLTRTADYIYRKTDAFTFSHTIKDMIALLYVEPAVL</sequence>
<dbReference type="InterPro" id="IPR008930">
    <property type="entry name" value="Terpenoid_cyclase/PrenylTrfase"/>
</dbReference>
<protein>
    <recommendedName>
        <fullName evidence="14">Sesquiterpene synthase</fullName>
    </recommendedName>
</protein>
<accession>A0A835BS81</accession>
<name>A0A835BS81_9POAL</name>
<evidence type="ECO:0000256" key="4">
    <source>
        <dbReference type="ARBA" id="ARBA00022490"/>
    </source>
</evidence>
<dbReference type="InterPro" id="IPR008949">
    <property type="entry name" value="Isoprenoid_synthase_dom_sf"/>
</dbReference>
<dbReference type="OrthoDB" id="1877784at2759"/>
<dbReference type="Pfam" id="PF03936">
    <property type="entry name" value="Terpene_synth_C"/>
    <property type="match status" value="1"/>
</dbReference>